<evidence type="ECO:0000256" key="2">
    <source>
        <dbReference type="ARBA" id="ARBA00022737"/>
    </source>
</evidence>
<feature type="repeat" description="ANK" evidence="4">
    <location>
        <begin position="75"/>
        <end position="107"/>
    </location>
</feature>
<organism evidence="7 8">
    <name type="scientific">Cicer arietinum</name>
    <name type="common">Chickpea</name>
    <name type="synonym">Garbanzo</name>
    <dbReference type="NCBI Taxonomy" id="3827"/>
    <lineage>
        <taxon>Eukaryota</taxon>
        <taxon>Viridiplantae</taxon>
        <taxon>Streptophyta</taxon>
        <taxon>Embryophyta</taxon>
        <taxon>Tracheophyta</taxon>
        <taxon>Spermatophyta</taxon>
        <taxon>Magnoliopsida</taxon>
        <taxon>eudicotyledons</taxon>
        <taxon>Gunneridae</taxon>
        <taxon>Pentapetalae</taxon>
        <taxon>rosids</taxon>
        <taxon>fabids</taxon>
        <taxon>Fabales</taxon>
        <taxon>Fabaceae</taxon>
        <taxon>Papilionoideae</taxon>
        <taxon>50 kb inversion clade</taxon>
        <taxon>NPAAA clade</taxon>
        <taxon>Hologalegina</taxon>
        <taxon>IRL clade</taxon>
        <taxon>Cicereae</taxon>
        <taxon>Cicer</taxon>
    </lineage>
</organism>
<name>A0A1S3E224_CICAR</name>
<dbReference type="InterPro" id="IPR002110">
    <property type="entry name" value="Ankyrin_rpt"/>
</dbReference>
<reference evidence="8" key="2">
    <citation type="submission" date="2025-08" db="UniProtKB">
        <authorList>
            <consortium name="RefSeq"/>
        </authorList>
    </citation>
    <scope>IDENTIFICATION</scope>
    <source>
        <tissue evidence="8">Etiolated seedlings</tissue>
    </source>
</reference>
<dbReference type="PROSITE" id="PS50089">
    <property type="entry name" value="ZF_RING_2"/>
    <property type="match status" value="1"/>
</dbReference>
<evidence type="ECO:0000256" key="5">
    <source>
        <dbReference type="PROSITE-ProRule" id="PRU00175"/>
    </source>
</evidence>
<dbReference type="PANTHER" id="PTHR24166">
    <property type="entry name" value="ROLLING PEBBLES, ISOFORM B"/>
    <property type="match status" value="1"/>
</dbReference>
<dbReference type="Gene3D" id="1.25.40.20">
    <property type="entry name" value="Ankyrin repeat-containing domain"/>
    <property type="match status" value="1"/>
</dbReference>
<dbReference type="GeneID" id="101507384"/>
<sequence>MGQGQSKSELLYQQVSYGNSDGIKTLHREGAGLEWVDREGKTPLIVACMNPELYNVAKTLIELGANINAYRPGRHAGTPLHHAAKRGLESVVKLLLLHGANPLVLNDDCHTALEVARAKGNSNVVRAIESHICLFSGWLREFHGPGFLEVVAPQLVSRKVWVVVLPVGTRILTSPYKLELAVYSTLQDARPRTVVALWKANLEEPKLRQSDPSVTISDKTTKTRLRFGPASENDRQQLTWFSNACKGIPQVNPTFLHNNVATIPPTAPPAAEDPELAMAIHASIQHAMQERLSFPVTQQNTESSSSISGVNAVQGFLGTPNPNTNTNDRESVHEAVPGGNTQHVPDNDNVSAGHIASGLDFNPSAPPVADQVPLDGPIQYPSIDLSPVDVSSPVVEKLHNEEGKTAGGSGSTCVICLDAPAEGACIPCGHVAGCMSCLNEVKTKKWGCPVCRAKIDQIIKLYHV</sequence>
<dbReference type="RefSeq" id="XP_012569837.1">
    <property type="nucleotide sequence ID" value="XM_012714383.2"/>
</dbReference>
<dbReference type="Gene3D" id="3.30.40.10">
    <property type="entry name" value="Zinc/RING finger domain, C3HC4 (zinc finger)"/>
    <property type="match status" value="1"/>
</dbReference>
<protein>
    <submittedName>
        <fullName evidence="8">E3 ubiquitin-protein ligase XBAT34</fullName>
    </submittedName>
</protein>
<evidence type="ECO:0000313" key="7">
    <source>
        <dbReference type="Proteomes" id="UP000087171"/>
    </source>
</evidence>
<keyword evidence="5" id="KW-0862">Zinc</keyword>
<accession>A0A1S3E224</accession>
<dbReference type="InterPro" id="IPR050889">
    <property type="entry name" value="Dendritic_Spine_Reg/Scaffold"/>
</dbReference>
<reference evidence="7" key="1">
    <citation type="journal article" date="2013" name="Nat. Biotechnol.">
        <title>Draft genome sequence of chickpea (Cicer arietinum) provides a resource for trait improvement.</title>
        <authorList>
            <person name="Varshney R.K."/>
            <person name="Song C."/>
            <person name="Saxena R.K."/>
            <person name="Azam S."/>
            <person name="Yu S."/>
            <person name="Sharpe A.G."/>
            <person name="Cannon S."/>
            <person name="Baek J."/>
            <person name="Rosen B.D."/>
            <person name="Tar'an B."/>
            <person name="Millan T."/>
            <person name="Zhang X."/>
            <person name="Ramsay L.D."/>
            <person name="Iwata A."/>
            <person name="Wang Y."/>
            <person name="Nelson W."/>
            <person name="Farmer A.D."/>
            <person name="Gaur P.M."/>
            <person name="Soderlund C."/>
            <person name="Penmetsa R.V."/>
            <person name="Xu C."/>
            <person name="Bharti A.K."/>
            <person name="He W."/>
            <person name="Winter P."/>
            <person name="Zhao S."/>
            <person name="Hane J.K."/>
            <person name="Carrasquilla-Garcia N."/>
            <person name="Condie J.A."/>
            <person name="Upadhyaya H.D."/>
            <person name="Luo M.C."/>
            <person name="Thudi M."/>
            <person name="Gowda C.L."/>
            <person name="Singh N.P."/>
            <person name="Lichtenzveig J."/>
            <person name="Gali K.K."/>
            <person name="Rubio J."/>
            <person name="Nadarajan N."/>
            <person name="Dolezel J."/>
            <person name="Bansal K.C."/>
            <person name="Xu X."/>
            <person name="Edwards D."/>
            <person name="Zhang G."/>
            <person name="Kahl G."/>
            <person name="Gil J."/>
            <person name="Singh K.B."/>
            <person name="Datta S.K."/>
            <person name="Jackson S.A."/>
            <person name="Wang J."/>
            <person name="Cook D.R."/>
        </authorList>
    </citation>
    <scope>NUCLEOTIDE SEQUENCE [LARGE SCALE GENOMIC DNA]</scope>
    <source>
        <strain evidence="7">cv. CDC Frontier</strain>
    </source>
</reference>
<dbReference type="SMART" id="SM00248">
    <property type="entry name" value="ANK"/>
    <property type="match status" value="2"/>
</dbReference>
<dbReference type="InterPro" id="IPR036770">
    <property type="entry name" value="Ankyrin_rpt-contain_sf"/>
</dbReference>
<dbReference type="InterPro" id="IPR001841">
    <property type="entry name" value="Znf_RING"/>
</dbReference>
<dbReference type="PANTHER" id="PTHR24166:SF45">
    <property type="entry name" value="E3 UBIQUITIN-PROTEIN LIGASE XBAT35"/>
    <property type="match status" value="1"/>
</dbReference>
<dbReference type="KEGG" id="cam:101507384"/>
<dbReference type="Proteomes" id="UP000087171">
    <property type="component" value="Chromosome Ca4"/>
</dbReference>
<proteinExistence type="predicted"/>
<dbReference type="SMART" id="SM00184">
    <property type="entry name" value="RING"/>
    <property type="match status" value="1"/>
</dbReference>
<keyword evidence="7" id="KW-1185">Reference proteome</keyword>
<evidence type="ECO:0000256" key="3">
    <source>
        <dbReference type="ARBA" id="ARBA00023043"/>
    </source>
</evidence>
<feature type="domain" description="RING-type" evidence="6">
    <location>
        <begin position="413"/>
        <end position="452"/>
    </location>
</feature>
<dbReference type="CDD" id="cd23129">
    <property type="entry name" value="RING-HC_XBAT35-like"/>
    <property type="match status" value="1"/>
</dbReference>
<dbReference type="GO" id="GO:0008270">
    <property type="term" value="F:zinc ion binding"/>
    <property type="evidence" value="ECO:0007669"/>
    <property type="project" value="UniProtKB-KW"/>
</dbReference>
<feature type="repeat" description="ANK" evidence="4">
    <location>
        <begin position="39"/>
        <end position="72"/>
    </location>
</feature>
<dbReference type="PROSITE" id="PS50297">
    <property type="entry name" value="ANK_REP_REGION"/>
    <property type="match status" value="2"/>
</dbReference>
<dbReference type="AlphaFoldDB" id="A0A1S3E224"/>
<keyword evidence="2" id="KW-0677">Repeat</keyword>
<dbReference type="SUPFAM" id="SSF48403">
    <property type="entry name" value="Ankyrin repeat"/>
    <property type="match status" value="1"/>
</dbReference>
<comment type="subcellular location">
    <subcellularLocation>
        <location evidence="1">Cell membrane</location>
        <topology evidence="1">Peripheral membrane protein</topology>
        <orientation evidence="1">Cytoplasmic side</orientation>
    </subcellularLocation>
</comment>
<dbReference type="SUPFAM" id="SSF57850">
    <property type="entry name" value="RING/U-box"/>
    <property type="match status" value="1"/>
</dbReference>
<dbReference type="PROSITE" id="PS50088">
    <property type="entry name" value="ANK_REPEAT"/>
    <property type="match status" value="2"/>
</dbReference>
<dbReference type="OrthoDB" id="1711136at2759"/>
<dbReference type="Pfam" id="PF13920">
    <property type="entry name" value="zf-C3HC4_3"/>
    <property type="match status" value="1"/>
</dbReference>
<gene>
    <name evidence="8" type="primary">LOC101507384</name>
</gene>
<evidence type="ECO:0000256" key="4">
    <source>
        <dbReference type="PROSITE-ProRule" id="PRU00023"/>
    </source>
</evidence>
<dbReference type="Pfam" id="PF13857">
    <property type="entry name" value="Ank_5"/>
    <property type="match status" value="1"/>
</dbReference>
<dbReference type="STRING" id="3827.A0A1S3E224"/>
<keyword evidence="3 4" id="KW-0040">ANK repeat</keyword>
<keyword evidence="5" id="KW-0479">Metal-binding</keyword>
<evidence type="ECO:0000259" key="6">
    <source>
        <dbReference type="PROSITE" id="PS50089"/>
    </source>
</evidence>
<dbReference type="InterPro" id="IPR013083">
    <property type="entry name" value="Znf_RING/FYVE/PHD"/>
</dbReference>
<dbReference type="GO" id="GO:0005886">
    <property type="term" value="C:plasma membrane"/>
    <property type="evidence" value="ECO:0007669"/>
    <property type="project" value="UniProtKB-SubCell"/>
</dbReference>
<evidence type="ECO:0000256" key="1">
    <source>
        <dbReference type="ARBA" id="ARBA00004413"/>
    </source>
</evidence>
<evidence type="ECO:0000313" key="8">
    <source>
        <dbReference type="RefSeq" id="XP_012569837.1"/>
    </source>
</evidence>
<keyword evidence="5" id="KW-0863">Zinc-finger</keyword>